<dbReference type="RefSeq" id="WP_028490505.1">
    <property type="nucleotide sequence ID" value="NZ_CP133218.1"/>
</dbReference>
<protein>
    <recommendedName>
        <fullName evidence="4">AlgX/AlgJ SGNH hydrolase-like domain-containing protein</fullName>
    </recommendedName>
</protein>
<sequence>MPLSISSSNANERLPTGNWLLTWVITLVLTLSTIFGWEWYCRTIGFTPNGVADTDDLWVQARKRASSVGHEGVILVGASRIQLGVNTDVMSRYTQTRPVQLALDGSQFMPILENLAADDSITGTVIVDMEIEKISRPNTDERTTKLLDYYRYRQQEAPYGAIQPLENWLTTHLNSLFAFRLTGANPQMLLSQQLAGVNLAGDYLITLPDRSRQADYTKVSQPDFYLTRLQRNLGNETLDNIKPSQWPAFEADVHVVEGLVQRIEKRGGRVIFVRFPTDKGIWQIDEGRLPRVQYWDKLAALTSAETIHFKDYPELSRFDQADGSHLDYRDAIPFTEALSRIIFKQPTPAVGSS</sequence>
<reference evidence="2 3" key="1">
    <citation type="submission" date="2023-08" db="EMBL/GenBank/DDBJ databases">
        <title>New molecular markers tilS and rpoB for phylogenetic and monitoring studies of the genus Thiothrix biodiversity.</title>
        <authorList>
            <person name="Ravin N.V."/>
            <person name="Smolyakov D."/>
            <person name="Markov N.D."/>
            <person name="Beletsky A.V."/>
            <person name="Mardanov A.V."/>
            <person name="Rudenko T.S."/>
            <person name="Grabovich M.Y."/>
        </authorList>
    </citation>
    <scope>NUCLEOTIDE SEQUENCE [LARGE SCALE GENOMIC DNA]</scope>
    <source>
        <strain evidence="2 3">MK1</strain>
    </source>
</reference>
<evidence type="ECO:0000313" key="2">
    <source>
        <dbReference type="EMBL" id="WML89562.1"/>
    </source>
</evidence>
<gene>
    <name evidence="2" type="ORF">RCF98_11330</name>
</gene>
<keyword evidence="1" id="KW-0812">Transmembrane</keyword>
<feature type="transmembrane region" description="Helical" evidence="1">
    <location>
        <begin position="20"/>
        <end position="40"/>
    </location>
</feature>
<accession>A0ABY9MLY3</accession>
<evidence type="ECO:0008006" key="4">
    <source>
        <dbReference type="Google" id="ProtNLM"/>
    </source>
</evidence>
<name>A0ABY9MLY3_9GAMM</name>
<proteinExistence type="predicted"/>
<keyword evidence="1" id="KW-0472">Membrane</keyword>
<keyword evidence="3" id="KW-1185">Reference proteome</keyword>
<evidence type="ECO:0000256" key="1">
    <source>
        <dbReference type="SAM" id="Phobius"/>
    </source>
</evidence>
<dbReference type="Proteomes" id="UP001236657">
    <property type="component" value="Chromosome"/>
</dbReference>
<keyword evidence="1" id="KW-1133">Transmembrane helix</keyword>
<dbReference type="EMBL" id="CP133218">
    <property type="protein sequence ID" value="WML89562.1"/>
    <property type="molecule type" value="Genomic_DNA"/>
</dbReference>
<organism evidence="2 3">
    <name type="scientific">Thiothrix lacustris</name>
    <dbReference type="NCBI Taxonomy" id="525917"/>
    <lineage>
        <taxon>Bacteria</taxon>
        <taxon>Pseudomonadati</taxon>
        <taxon>Pseudomonadota</taxon>
        <taxon>Gammaproteobacteria</taxon>
        <taxon>Thiotrichales</taxon>
        <taxon>Thiotrichaceae</taxon>
        <taxon>Thiothrix</taxon>
    </lineage>
</organism>
<evidence type="ECO:0000313" key="3">
    <source>
        <dbReference type="Proteomes" id="UP001236657"/>
    </source>
</evidence>